<accession>A0A0F8ZUS6</accession>
<organism evidence="1">
    <name type="scientific">marine sediment metagenome</name>
    <dbReference type="NCBI Taxonomy" id="412755"/>
    <lineage>
        <taxon>unclassified sequences</taxon>
        <taxon>metagenomes</taxon>
        <taxon>ecological metagenomes</taxon>
    </lineage>
</organism>
<name>A0A0F8ZUS6_9ZZZZ</name>
<dbReference type="AlphaFoldDB" id="A0A0F8ZUS6"/>
<protein>
    <recommendedName>
        <fullName evidence="2">HTH cro/C1-type domain-containing protein</fullName>
    </recommendedName>
</protein>
<comment type="caution">
    <text evidence="1">The sequence shown here is derived from an EMBL/GenBank/DDBJ whole genome shotgun (WGS) entry which is preliminary data.</text>
</comment>
<dbReference type="GO" id="GO:0003677">
    <property type="term" value="F:DNA binding"/>
    <property type="evidence" value="ECO:0007669"/>
    <property type="project" value="InterPro"/>
</dbReference>
<dbReference type="EMBL" id="LAZR01045975">
    <property type="protein sequence ID" value="KKK97608.1"/>
    <property type="molecule type" value="Genomic_DNA"/>
</dbReference>
<reference evidence="1" key="1">
    <citation type="journal article" date="2015" name="Nature">
        <title>Complex archaea that bridge the gap between prokaryotes and eukaryotes.</title>
        <authorList>
            <person name="Spang A."/>
            <person name="Saw J.H."/>
            <person name="Jorgensen S.L."/>
            <person name="Zaremba-Niedzwiedzka K."/>
            <person name="Martijn J."/>
            <person name="Lind A.E."/>
            <person name="van Eijk R."/>
            <person name="Schleper C."/>
            <person name="Guy L."/>
            <person name="Ettema T.J."/>
        </authorList>
    </citation>
    <scope>NUCLEOTIDE SEQUENCE</scope>
</reference>
<sequence>MTLIKPSKRHFTVNGTEFVAARERVGLTQTQFGKLCGWGKSCQCHLEQPGDHEITSDTANKIIGVVSGKG</sequence>
<dbReference type="Gene3D" id="1.10.260.40">
    <property type="entry name" value="lambda repressor-like DNA-binding domains"/>
    <property type="match status" value="1"/>
</dbReference>
<evidence type="ECO:0000313" key="1">
    <source>
        <dbReference type="EMBL" id="KKK97608.1"/>
    </source>
</evidence>
<dbReference type="SUPFAM" id="SSF47413">
    <property type="entry name" value="lambda repressor-like DNA-binding domains"/>
    <property type="match status" value="1"/>
</dbReference>
<gene>
    <name evidence="1" type="ORF">LCGC14_2651050</name>
</gene>
<dbReference type="InterPro" id="IPR010982">
    <property type="entry name" value="Lambda_DNA-bd_dom_sf"/>
</dbReference>
<proteinExistence type="predicted"/>
<evidence type="ECO:0008006" key="2">
    <source>
        <dbReference type="Google" id="ProtNLM"/>
    </source>
</evidence>